<proteinExistence type="predicted"/>
<protein>
    <submittedName>
        <fullName evidence="2">Uncharacterized protein</fullName>
    </submittedName>
</protein>
<sequence length="262" mass="28307">MNPDPRSVAGVPAPRDARDAAALGAELVAQVDLDAIGAHLANLPTAALLSELEGIAIAIDNADPARRRRRAGFFGRLLGRDLVAQAQPDPADTRVRLHLSSAQALAERLAAKAAELEPLAAWLREQSDRLRAVIDSTSADADSEPTLARRRVHLGAIAATWDTTVRQVELMHQHVRHLLMRHAQVRDLLVPAWRQQALLTDPSARDEAETTARLQDTLRSQLAALREALRGENPNPDTPDTLRNATPPAGIDAGRANKESSS</sequence>
<name>A0ABS0B648_9GAMM</name>
<dbReference type="Proteomes" id="UP001429984">
    <property type="component" value="Unassembled WGS sequence"/>
</dbReference>
<dbReference type="EMBL" id="JADLZT010000005">
    <property type="protein sequence ID" value="MBF6024475.1"/>
    <property type="molecule type" value="Genomic_DNA"/>
</dbReference>
<comment type="caution">
    <text evidence="2">The sequence shown here is derived from an EMBL/GenBank/DDBJ whole genome shotgun (WGS) entry which is preliminary data.</text>
</comment>
<accession>A0ABS0B648</accession>
<evidence type="ECO:0000256" key="1">
    <source>
        <dbReference type="SAM" id="MobiDB-lite"/>
    </source>
</evidence>
<organism evidence="2 3">
    <name type="scientific">Lysobacter niastensis</name>
    <dbReference type="NCBI Taxonomy" id="380629"/>
    <lineage>
        <taxon>Bacteria</taxon>
        <taxon>Pseudomonadati</taxon>
        <taxon>Pseudomonadota</taxon>
        <taxon>Gammaproteobacteria</taxon>
        <taxon>Lysobacterales</taxon>
        <taxon>Lysobacteraceae</taxon>
        <taxon>Lysobacter</taxon>
    </lineage>
</organism>
<evidence type="ECO:0000313" key="2">
    <source>
        <dbReference type="EMBL" id="MBF6024475.1"/>
    </source>
</evidence>
<reference evidence="2 3" key="1">
    <citation type="submission" date="2020-11" db="EMBL/GenBank/DDBJ databases">
        <title>Draft Genome Sequence and Secondary Metabolite Biosynthetic Potential of the Lysobacter niastensis Type strain DSM 18481.</title>
        <authorList>
            <person name="Turrini P."/>
            <person name="Artuso I."/>
            <person name="Tescari M."/>
            <person name="Lugli G.A."/>
            <person name="Frangipani E."/>
            <person name="Ventura M."/>
            <person name="Visca P."/>
        </authorList>
    </citation>
    <scope>NUCLEOTIDE SEQUENCE [LARGE SCALE GENOMIC DNA]</scope>
    <source>
        <strain evidence="2 3">DSM 18481</strain>
    </source>
</reference>
<feature type="region of interest" description="Disordered" evidence="1">
    <location>
        <begin position="228"/>
        <end position="262"/>
    </location>
</feature>
<gene>
    <name evidence="2" type="ORF">IU514_10585</name>
</gene>
<dbReference type="RefSeq" id="WP_194931070.1">
    <property type="nucleotide sequence ID" value="NZ_JADLZT010000005.1"/>
</dbReference>
<evidence type="ECO:0000313" key="3">
    <source>
        <dbReference type="Proteomes" id="UP001429984"/>
    </source>
</evidence>
<keyword evidence="3" id="KW-1185">Reference proteome</keyword>